<dbReference type="AlphaFoldDB" id="A0A0P1H648"/>
<feature type="signal peptide" evidence="2">
    <location>
        <begin position="1"/>
        <end position="23"/>
    </location>
</feature>
<dbReference type="SUPFAM" id="SSF47473">
    <property type="entry name" value="EF-hand"/>
    <property type="match status" value="1"/>
</dbReference>
<gene>
    <name evidence="4" type="ORF">PHA8399_00472</name>
</gene>
<evidence type="ECO:0000313" key="5">
    <source>
        <dbReference type="Proteomes" id="UP000051326"/>
    </source>
</evidence>
<dbReference type="GO" id="GO:0005509">
    <property type="term" value="F:calcium ion binding"/>
    <property type="evidence" value="ECO:0007669"/>
    <property type="project" value="InterPro"/>
</dbReference>
<organism evidence="4 5">
    <name type="scientific">Leisingera aquaemixtae</name>
    <dbReference type="NCBI Taxonomy" id="1396826"/>
    <lineage>
        <taxon>Bacteria</taxon>
        <taxon>Pseudomonadati</taxon>
        <taxon>Pseudomonadota</taxon>
        <taxon>Alphaproteobacteria</taxon>
        <taxon>Rhodobacterales</taxon>
        <taxon>Roseobacteraceae</taxon>
        <taxon>Leisingera</taxon>
    </lineage>
</organism>
<dbReference type="Gene3D" id="1.10.238.10">
    <property type="entry name" value="EF-hand"/>
    <property type="match status" value="1"/>
</dbReference>
<proteinExistence type="predicted"/>
<dbReference type="InterPro" id="IPR011992">
    <property type="entry name" value="EF-hand-dom_pair"/>
</dbReference>
<accession>A0A0P1H648</accession>
<keyword evidence="2" id="KW-0732">Signal</keyword>
<dbReference type="CDD" id="cd00051">
    <property type="entry name" value="EFh"/>
    <property type="match status" value="1"/>
</dbReference>
<dbReference type="InterPro" id="IPR002048">
    <property type="entry name" value="EF_hand_dom"/>
</dbReference>
<protein>
    <submittedName>
        <fullName evidence="4">EF hand</fullName>
    </submittedName>
</protein>
<dbReference type="EMBL" id="CYSR01000005">
    <property type="protein sequence ID" value="CUH98358.1"/>
    <property type="molecule type" value="Genomic_DNA"/>
</dbReference>
<reference evidence="4 5" key="1">
    <citation type="submission" date="2015-09" db="EMBL/GenBank/DDBJ databases">
        <authorList>
            <consortium name="Swine Surveillance"/>
        </authorList>
    </citation>
    <scope>NUCLEOTIDE SEQUENCE [LARGE SCALE GENOMIC DNA]</scope>
    <source>
        <strain evidence="4 5">CECT 8399</strain>
    </source>
</reference>
<feature type="domain" description="EF-hand" evidence="3">
    <location>
        <begin position="93"/>
        <end position="128"/>
    </location>
</feature>
<dbReference type="STRING" id="1396826.PHA8399_00472"/>
<dbReference type="InterPro" id="IPR018247">
    <property type="entry name" value="EF_Hand_1_Ca_BS"/>
</dbReference>
<evidence type="ECO:0000256" key="2">
    <source>
        <dbReference type="SAM" id="SignalP"/>
    </source>
</evidence>
<evidence type="ECO:0000313" key="4">
    <source>
        <dbReference type="EMBL" id="CUH98358.1"/>
    </source>
</evidence>
<dbReference type="Pfam" id="PF13202">
    <property type="entry name" value="EF-hand_5"/>
    <property type="match status" value="2"/>
</dbReference>
<dbReference type="Proteomes" id="UP000051326">
    <property type="component" value="Unassembled WGS sequence"/>
</dbReference>
<dbReference type="PROSITE" id="PS00018">
    <property type="entry name" value="EF_HAND_1"/>
    <property type="match status" value="2"/>
</dbReference>
<sequence>MTNLKLLALTLAVSGSMAGAALAQASHGHGGTAGANTSGMMQQNADSQMKGGGMMSNMKRMHGRMMQMHGQHSMGNAMMDRQMMGMGMGKPGMLTDKLQSALKEYDADSNGTLSIDEFETFHSAMIREQMVDRFQHLDADGDGAVSEEEISAQTARMKQMMAGSGMAHSGPQAESDQPGDGMMDQPKDN</sequence>
<name>A0A0P1H648_9RHOB</name>
<dbReference type="PROSITE" id="PS50222">
    <property type="entry name" value="EF_HAND_2"/>
    <property type="match status" value="1"/>
</dbReference>
<evidence type="ECO:0000256" key="1">
    <source>
        <dbReference type="SAM" id="MobiDB-lite"/>
    </source>
</evidence>
<dbReference type="SMART" id="SM00054">
    <property type="entry name" value="EFh"/>
    <property type="match status" value="2"/>
</dbReference>
<evidence type="ECO:0000259" key="3">
    <source>
        <dbReference type="PROSITE" id="PS50222"/>
    </source>
</evidence>
<feature type="chain" id="PRO_5006064094" evidence="2">
    <location>
        <begin position="24"/>
        <end position="189"/>
    </location>
</feature>
<feature type="region of interest" description="Disordered" evidence="1">
    <location>
        <begin position="158"/>
        <end position="189"/>
    </location>
</feature>